<reference evidence="18" key="1">
    <citation type="journal article" date="2016" name="Genome Announc.">
        <title>Draft genome sequence of Aspergillus niger strain An76.</title>
        <authorList>
            <person name="Gong W."/>
            <person name="Cheng Z."/>
            <person name="Zhang H."/>
            <person name="Liu L."/>
            <person name="Gao P."/>
            <person name="Wang L."/>
        </authorList>
    </citation>
    <scope>NUCLEOTIDE SEQUENCE [LARGE SCALE GENOMIC DNA]</scope>
    <source>
        <strain evidence="18">An76</strain>
    </source>
</reference>
<keyword evidence="10 14" id="KW-0805">Transcription regulation</keyword>
<evidence type="ECO:0000256" key="14">
    <source>
        <dbReference type="RuleBase" id="RU361272"/>
    </source>
</evidence>
<keyword evidence="7" id="KW-0963">Cytoplasm</keyword>
<dbReference type="Pfam" id="PF00106">
    <property type="entry name" value="adh_short"/>
    <property type="match status" value="1"/>
</dbReference>
<dbReference type="SUPFAM" id="SSF51735">
    <property type="entry name" value="NAD(P)-binding Rossmann-fold domains"/>
    <property type="match status" value="1"/>
</dbReference>
<dbReference type="VEuPathDB" id="FungiDB:ATCC64974_35260"/>
<dbReference type="InterPro" id="IPR002347">
    <property type="entry name" value="SDR_fam"/>
</dbReference>
<dbReference type="InterPro" id="IPR038187">
    <property type="entry name" value="NAC_A/B_dom_sf"/>
</dbReference>
<dbReference type="Pfam" id="PF01849">
    <property type="entry name" value="NAC"/>
    <property type="match status" value="1"/>
</dbReference>
<keyword evidence="6" id="KW-0813">Transport</keyword>
<feature type="domain" description="NAC-A/B" evidence="16">
    <location>
        <begin position="401"/>
        <end position="466"/>
    </location>
</feature>
<dbReference type="VEuPathDB" id="FungiDB:An12g07780"/>
<dbReference type="OMA" id="MARRLWV"/>
<dbReference type="PRINTS" id="PR00081">
    <property type="entry name" value="GDHRDH"/>
</dbReference>
<dbReference type="VEuPathDB" id="FungiDB:An12g07790"/>
<evidence type="ECO:0000256" key="12">
    <source>
        <dbReference type="ARBA" id="ARBA00023242"/>
    </source>
</evidence>
<dbReference type="SMART" id="SM01407">
    <property type="entry name" value="NAC"/>
    <property type="match status" value="1"/>
</dbReference>
<dbReference type="VEuPathDB" id="FungiDB:M747DRAFT_330278"/>
<keyword evidence="12" id="KW-0539">Nucleus</keyword>
<dbReference type="InterPro" id="IPR036291">
    <property type="entry name" value="NAD(P)-bd_dom_sf"/>
</dbReference>
<evidence type="ECO:0000256" key="1">
    <source>
        <dbReference type="ARBA" id="ARBA00002302"/>
    </source>
</evidence>
<evidence type="ECO:0000256" key="5">
    <source>
        <dbReference type="ARBA" id="ARBA00022192"/>
    </source>
</evidence>
<keyword evidence="9" id="KW-0653">Protein transport</keyword>
<dbReference type="GO" id="GO:0005634">
    <property type="term" value="C:nucleus"/>
    <property type="evidence" value="ECO:0007669"/>
    <property type="project" value="UniProtKB-SubCell"/>
</dbReference>
<dbReference type="VEuPathDB" id="FungiDB:M747DRAFT_294559"/>
<proteinExistence type="inferred from homology"/>
<evidence type="ECO:0000256" key="13">
    <source>
        <dbReference type="ARBA" id="ARBA00025826"/>
    </source>
</evidence>
<evidence type="ECO:0000256" key="2">
    <source>
        <dbReference type="ARBA" id="ARBA00004123"/>
    </source>
</evidence>
<evidence type="ECO:0000256" key="8">
    <source>
        <dbReference type="ARBA" id="ARBA00022491"/>
    </source>
</evidence>
<comment type="caution">
    <text evidence="17">The sequence shown here is derived from an EMBL/GenBank/DDBJ whole genome shotgun (WGS) entry which is preliminary data.</text>
</comment>
<sequence>MASVVNFLSNVLSRPVESYCSFGPTVSEITFGLLGYSFNPERDINDLSGKVVFVTGGNAGLGKETVLQLARHRPSRIYLAARNATKAEDAIASVREQVPSVDIRHIALDLSSFKSIRAAAEQFTSECDRLDLLVLNAGIMNCPPALTEEGFEIQFGTNHIGHFLLTQLLLPTLQRTVELSRDVRVVTLASAANVAAPPYDVMTSTPALLADHTLTRYSASKAANILFASELARRHPEILSVAVHPGSVVSDLWDYTIKTGVVAKYTIGAILAFSRSIRSGALNQLWAAGARRELLTNGAYYVPIGVHATGNRYAKDVDMARRLWVWTEQQIAEKSRLLHALLPTQTRAKRIIELELSSSSSSHFTSLLFFSLQHQILPPIISFRGKGTPRRKVKKVHKSSGADDKKLQATLKKMNVQPIQAIEEVNMFKEDGNVIHFGAPKVHASVPSNTFALYGNGEEKELTELVPGILNQLGPDSLASLRKLAESYQNMQKNQAGADGKKDDEEDDIPDLVEGENFESNVE</sequence>
<evidence type="ECO:0000256" key="7">
    <source>
        <dbReference type="ARBA" id="ARBA00022490"/>
    </source>
</evidence>
<protein>
    <recommendedName>
        <fullName evidence="5 14">Nascent polypeptide-associated complex subunit beta</fullName>
    </recommendedName>
</protein>
<evidence type="ECO:0000259" key="16">
    <source>
        <dbReference type="PROSITE" id="PS51151"/>
    </source>
</evidence>
<comment type="subcellular location">
    <subcellularLocation>
        <location evidence="3">Cytoplasm</location>
    </subcellularLocation>
    <subcellularLocation>
        <location evidence="2">Nucleus</location>
    </subcellularLocation>
</comment>
<keyword evidence="8" id="KW-0678">Repressor</keyword>
<dbReference type="Gene3D" id="3.40.50.720">
    <property type="entry name" value="NAD(P)-binding Rossmann-like Domain"/>
    <property type="match status" value="1"/>
</dbReference>
<comment type="subunit">
    <text evidence="13">Part of the nascent polypeptide-associated complex (NAC), consisting of EGD2 and EGD1. NAC associates with ribosomes via EGD1.</text>
</comment>
<dbReference type="EMBL" id="BCMY01000017">
    <property type="protein sequence ID" value="GAQ45692.1"/>
    <property type="molecule type" value="Genomic_DNA"/>
</dbReference>
<name>A0A100IQX0_ASPNG</name>
<dbReference type="AlphaFoldDB" id="A0A100IQX0"/>
<evidence type="ECO:0000256" key="4">
    <source>
        <dbReference type="ARBA" id="ARBA00005296"/>
    </source>
</evidence>
<dbReference type="FunFam" id="2.20.70.30:FF:000003">
    <property type="entry name" value="Nascent polypeptide-associated complex subunit beta"/>
    <property type="match status" value="1"/>
</dbReference>
<evidence type="ECO:0000256" key="3">
    <source>
        <dbReference type="ARBA" id="ARBA00004496"/>
    </source>
</evidence>
<evidence type="ECO:0000256" key="6">
    <source>
        <dbReference type="ARBA" id="ARBA00022448"/>
    </source>
</evidence>
<dbReference type="CDD" id="cd22055">
    <property type="entry name" value="NAC_BTF3"/>
    <property type="match status" value="1"/>
</dbReference>
<evidence type="ECO:0000313" key="17">
    <source>
        <dbReference type="EMBL" id="GAQ45692.1"/>
    </source>
</evidence>
<evidence type="ECO:0000313" key="18">
    <source>
        <dbReference type="Proteomes" id="UP000068243"/>
    </source>
</evidence>
<evidence type="ECO:0000256" key="10">
    <source>
        <dbReference type="ARBA" id="ARBA00023015"/>
    </source>
</evidence>
<dbReference type="InterPro" id="IPR039370">
    <property type="entry name" value="BTF3"/>
</dbReference>
<accession>A0A100IQX0</accession>
<comment type="similarity">
    <text evidence="4 14">Belongs to the NAC-beta family.</text>
</comment>
<dbReference type="GO" id="GO:0015031">
    <property type="term" value="P:protein transport"/>
    <property type="evidence" value="ECO:0007669"/>
    <property type="project" value="UniProtKB-KW"/>
</dbReference>
<feature type="region of interest" description="Disordered" evidence="15">
    <location>
        <begin position="489"/>
        <end position="523"/>
    </location>
</feature>
<dbReference type="PANTHER" id="PTHR10351">
    <property type="entry name" value="TRANSCRIPTION FACTOR BTF3 FAMILY MEMBER"/>
    <property type="match status" value="1"/>
</dbReference>
<dbReference type="GO" id="GO:0005737">
    <property type="term" value="C:cytoplasm"/>
    <property type="evidence" value="ECO:0007669"/>
    <property type="project" value="UniProtKB-SubCell"/>
</dbReference>
<organism evidence="17 18">
    <name type="scientific">Aspergillus niger</name>
    <dbReference type="NCBI Taxonomy" id="5061"/>
    <lineage>
        <taxon>Eukaryota</taxon>
        <taxon>Fungi</taxon>
        <taxon>Dikarya</taxon>
        <taxon>Ascomycota</taxon>
        <taxon>Pezizomycotina</taxon>
        <taxon>Eurotiomycetes</taxon>
        <taxon>Eurotiomycetidae</taxon>
        <taxon>Eurotiales</taxon>
        <taxon>Aspergillaceae</taxon>
        <taxon>Aspergillus</taxon>
        <taxon>Aspergillus subgen. Circumdati</taxon>
    </lineage>
</organism>
<dbReference type="VEuPathDB" id="FungiDB:ASPNIDRAFT2_1143220"/>
<dbReference type="VEuPathDB" id="FungiDB:ASPNIDRAFT2_1163466"/>
<dbReference type="VEuPathDB" id="FungiDB:ATCC64974_35270"/>
<comment type="function">
    <text evidence="1">Component of the nascent polypeptide-associated complex (NAC), a dynamic component of the ribosomal exit tunnel, protecting the emerging polypeptides from interaction with other cytoplasmic proteins to ensure appropriate nascent protein targeting. The NAC complex also promotes mitochondrial protein import by enhancing productive ribosome interactions with the outer mitochondrial membrane and blocks the inappropriate interaction of ribosomes translating non-secretory nascent polypeptides with translocation sites in the membrane of the endoplasmic reticulum. EGD1 may act as a transcription factor that exert a negative effect on the expression of several genes that are transcribed by RNA polymerase II.</text>
</comment>
<evidence type="ECO:0000256" key="11">
    <source>
        <dbReference type="ARBA" id="ARBA00023163"/>
    </source>
</evidence>
<gene>
    <name evidence="17" type="ORF">ABL_08353</name>
</gene>
<dbReference type="OrthoDB" id="191139at2759"/>
<keyword evidence="11 14" id="KW-0804">Transcription</keyword>
<dbReference type="Gene3D" id="2.20.70.30">
    <property type="entry name" value="Nascent polypeptide-associated complex domain"/>
    <property type="match status" value="1"/>
</dbReference>
<dbReference type="PaxDb" id="5061-CADANGAP00010011"/>
<dbReference type="PROSITE" id="PS51151">
    <property type="entry name" value="NAC_AB"/>
    <property type="match status" value="1"/>
</dbReference>
<evidence type="ECO:0000256" key="15">
    <source>
        <dbReference type="SAM" id="MobiDB-lite"/>
    </source>
</evidence>
<dbReference type="InterPro" id="IPR002715">
    <property type="entry name" value="Nas_poly-pep-assoc_cplx_dom"/>
</dbReference>
<dbReference type="Proteomes" id="UP000068243">
    <property type="component" value="Unassembled WGS sequence"/>
</dbReference>
<feature type="compositionally biased region" description="Acidic residues" evidence="15">
    <location>
        <begin position="504"/>
        <end position="523"/>
    </location>
</feature>
<evidence type="ECO:0000256" key="9">
    <source>
        <dbReference type="ARBA" id="ARBA00022927"/>
    </source>
</evidence>